<dbReference type="EMBL" id="LXKA01000261">
    <property type="protein sequence ID" value="OAJ59708.1"/>
    <property type="molecule type" value="Genomic_DNA"/>
</dbReference>
<gene>
    <name evidence="2" type="ORF">A6V37_38380</name>
</gene>
<sequence>MQDRGRRRRELRAGGKPERARARQGAGVETVVQGGSAEGAGGDEGVRGKGWKRMEERLWLWGVAVGVEEGAGVGQGMVEGEA</sequence>
<comment type="caution">
    <text evidence="2">The sequence shown here is derived from an EMBL/GenBank/DDBJ whole genome shotgun (WGS) entry which is preliminary data.</text>
</comment>
<evidence type="ECO:0000313" key="2">
    <source>
        <dbReference type="EMBL" id="OAJ59708.1"/>
    </source>
</evidence>
<dbReference type="Proteomes" id="UP000078116">
    <property type="component" value="Unassembled WGS sequence"/>
</dbReference>
<name>A0A1A9N5S8_9BURK</name>
<feature type="compositionally biased region" description="Basic residues" evidence="1">
    <location>
        <begin position="1"/>
        <end position="10"/>
    </location>
</feature>
<dbReference type="AlphaFoldDB" id="A0A1A9N5S8"/>
<accession>A0A1A9N5S8</accession>
<organism evidence="2 3">
    <name type="scientific">Paraburkholderia ginsengiterrae</name>
    <dbReference type="NCBI Taxonomy" id="1462993"/>
    <lineage>
        <taxon>Bacteria</taxon>
        <taxon>Pseudomonadati</taxon>
        <taxon>Pseudomonadota</taxon>
        <taxon>Betaproteobacteria</taxon>
        <taxon>Burkholderiales</taxon>
        <taxon>Burkholderiaceae</taxon>
        <taxon>Paraburkholderia</taxon>
    </lineage>
</organism>
<feature type="compositionally biased region" description="Basic and acidic residues" evidence="1">
    <location>
        <begin position="11"/>
        <end position="21"/>
    </location>
</feature>
<proteinExistence type="predicted"/>
<feature type="region of interest" description="Disordered" evidence="1">
    <location>
        <begin position="1"/>
        <end position="48"/>
    </location>
</feature>
<protein>
    <submittedName>
        <fullName evidence="2">Uncharacterized protein</fullName>
    </submittedName>
</protein>
<evidence type="ECO:0000256" key="1">
    <source>
        <dbReference type="SAM" id="MobiDB-lite"/>
    </source>
</evidence>
<reference evidence="2 3" key="1">
    <citation type="submission" date="2016-04" db="EMBL/GenBank/DDBJ databases">
        <title>Reclassification of Paraburkholderia panaciterrae (Farh et al. 2015) Dobritsa &amp; Samadpour 2016 as a later homotypic synonym of Paraburkholderia ginsengiterrae (Farh et al. 2015) Dobritsa &amp; Samadpour 2016.</title>
        <authorList>
            <person name="Dobritsa A.P."/>
            <person name="Kutumbaka K."/>
            <person name="Samadpour M."/>
        </authorList>
    </citation>
    <scope>NUCLEOTIDE SEQUENCE [LARGE SCALE GENOMIC DNA]</scope>
    <source>
        <strain evidence="2 3">DCY85</strain>
    </source>
</reference>
<evidence type="ECO:0000313" key="3">
    <source>
        <dbReference type="Proteomes" id="UP000078116"/>
    </source>
</evidence>